<feature type="compositionally biased region" description="Basic and acidic residues" evidence="1">
    <location>
        <begin position="162"/>
        <end position="172"/>
    </location>
</feature>
<sequence>MLAKGLPSPTQADTAPRPRVRSSSRDKDLSTSSTTTTTNMHKRFPSNGSIVMPQHLEPLPKLSVTSASHGNLVLVGEMEALEKFDTRMSPPKHKLDKLDVPKSPPKPDHKVLPVQRHKCLQAIAPTPSLVEHAKPTEGDRGEDLSTADDKEHSAAPLSLLEPLDKCIDDKPA</sequence>
<name>W4GFQ2_APHAT</name>
<dbReference type="GeneID" id="20810273"/>
<dbReference type="OrthoDB" id="78595at2759"/>
<dbReference type="RefSeq" id="XP_009832403.1">
    <property type="nucleotide sequence ID" value="XM_009834101.1"/>
</dbReference>
<feature type="compositionally biased region" description="Basic and acidic residues" evidence="1">
    <location>
        <begin position="131"/>
        <end position="153"/>
    </location>
</feature>
<feature type="region of interest" description="Disordered" evidence="1">
    <location>
        <begin position="125"/>
        <end position="172"/>
    </location>
</feature>
<feature type="compositionally biased region" description="Basic and acidic residues" evidence="1">
    <location>
        <begin position="96"/>
        <end position="111"/>
    </location>
</feature>
<dbReference type="AlphaFoldDB" id="W4GFQ2"/>
<proteinExistence type="predicted"/>
<feature type="region of interest" description="Disordered" evidence="1">
    <location>
        <begin position="86"/>
        <end position="111"/>
    </location>
</feature>
<dbReference type="EMBL" id="KI913131">
    <property type="protein sequence ID" value="ETV78066.1"/>
    <property type="molecule type" value="Genomic_DNA"/>
</dbReference>
<accession>W4GFQ2</accession>
<dbReference type="VEuPathDB" id="FungiDB:H257_08277"/>
<organism evidence="2">
    <name type="scientific">Aphanomyces astaci</name>
    <name type="common">Crayfish plague agent</name>
    <dbReference type="NCBI Taxonomy" id="112090"/>
    <lineage>
        <taxon>Eukaryota</taxon>
        <taxon>Sar</taxon>
        <taxon>Stramenopiles</taxon>
        <taxon>Oomycota</taxon>
        <taxon>Saprolegniomycetes</taxon>
        <taxon>Saprolegniales</taxon>
        <taxon>Verrucalvaceae</taxon>
        <taxon>Aphanomyces</taxon>
    </lineage>
</organism>
<reference evidence="2" key="1">
    <citation type="submission" date="2013-12" db="EMBL/GenBank/DDBJ databases">
        <title>The Genome Sequence of Aphanomyces astaci APO3.</title>
        <authorList>
            <consortium name="The Broad Institute Genomics Platform"/>
            <person name="Russ C."/>
            <person name="Tyler B."/>
            <person name="van West P."/>
            <person name="Dieguez-Uribeondo J."/>
            <person name="Young S.K."/>
            <person name="Zeng Q."/>
            <person name="Gargeya S."/>
            <person name="Fitzgerald M."/>
            <person name="Abouelleil A."/>
            <person name="Alvarado L."/>
            <person name="Chapman S.B."/>
            <person name="Gainer-Dewar J."/>
            <person name="Goldberg J."/>
            <person name="Griggs A."/>
            <person name="Gujja S."/>
            <person name="Hansen M."/>
            <person name="Howarth C."/>
            <person name="Imamovic A."/>
            <person name="Ireland A."/>
            <person name="Larimer J."/>
            <person name="McCowan C."/>
            <person name="Murphy C."/>
            <person name="Pearson M."/>
            <person name="Poon T.W."/>
            <person name="Priest M."/>
            <person name="Roberts A."/>
            <person name="Saif S."/>
            <person name="Shea T."/>
            <person name="Sykes S."/>
            <person name="Wortman J."/>
            <person name="Nusbaum C."/>
            <person name="Birren B."/>
        </authorList>
    </citation>
    <scope>NUCLEOTIDE SEQUENCE [LARGE SCALE GENOMIC DNA]</scope>
    <source>
        <strain evidence="2">APO3</strain>
    </source>
</reference>
<evidence type="ECO:0000256" key="1">
    <source>
        <dbReference type="SAM" id="MobiDB-lite"/>
    </source>
</evidence>
<feature type="region of interest" description="Disordered" evidence="1">
    <location>
        <begin position="1"/>
        <end position="53"/>
    </location>
</feature>
<gene>
    <name evidence="2" type="ORF">H257_08277</name>
</gene>
<evidence type="ECO:0000313" key="2">
    <source>
        <dbReference type="EMBL" id="ETV78066.1"/>
    </source>
</evidence>
<protein>
    <submittedName>
        <fullName evidence="2">Uncharacterized protein</fullName>
    </submittedName>
</protein>